<protein>
    <submittedName>
        <fullName evidence="1">Uncharacterized protein</fullName>
    </submittedName>
</protein>
<dbReference type="EMBL" id="UOFV01000319">
    <property type="protein sequence ID" value="VAX02477.1"/>
    <property type="molecule type" value="Genomic_DNA"/>
</dbReference>
<name>A0A3B1BBT2_9ZZZZ</name>
<dbReference type="SUPFAM" id="SSF48452">
    <property type="entry name" value="TPR-like"/>
    <property type="match status" value="1"/>
</dbReference>
<evidence type="ECO:0000313" key="1">
    <source>
        <dbReference type="EMBL" id="VAX02477.1"/>
    </source>
</evidence>
<dbReference type="Gene3D" id="1.25.40.10">
    <property type="entry name" value="Tetratricopeptide repeat domain"/>
    <property type="match status" value="1"/>
</dbReference>
<dbReference type="InterPro" id="IPR011990">
    <property type="entry name" value="TPR-like_helical_dom_sf"/>
</dbReference>
<gene>
    <name evidence="1" type="ORF">MNBD_GAMMA19-1376</name>
</gene>
<organism evidence="1">
    <name type="scientific">hydrothermal vent metagenome</name>
    <dbReference type="NCBI Taxonomy" id="652676"/>
    <lineage>
        <taxon>unclassified sequences</taxon>
        <taxon>metagenomes</taxon>
        <taxon>ecological metagenomes</taxon>
    </lineage>
</organism>
<proteinExistence type="predicted"/>
<reference evidence="1" key="1">
    <citation type="submission" date="2018-06" db="EMBL/GenBank/DDBJ databases">
        <authorList>
            <person name="Zhirakovskaya E."/>
        </authorList>
    </citation>
    <scope>NUCLEOTIDE SEQUENCE</scope>
</reference>
<dbReference type="AlphaFoldDB" id="A0A3B1BBT2"/>
<sequence>MMDTENNVYVSRVLPALLLLALVLTGCAGGLTDSGPDAASEEMGATQDTGRAVSTLLAKVEIQESQAHWERAAALLERALRIEPRNAQLWHRLAKIRLQQGRYAMAESLAQKSNSLAKDDEALKRRNAELIEIARRAVGAG</sequence>
<accession>A0A3B1BBT2</accession>
<dbReference type="Pfam" id="PF14559">
    <property type="entry name" value="TPR_19"/>
    <property type="match status" value="1"/>
</dbReference>